<accession>A0A927HG77</accession>
<proteinExistence type="predicted"/>
<evidence type="ECO:0000313" key="3">
    <source>
        <dbReference type="Proteomes" id="UP000635142"/>
    </source>
</evidence>
<keyword evidence="3" id="KW-1185">Reference proteome</keyword>
<evidence type="ECO:0000259" key="1">
    <source>
        <dbReference type="Pfam" id="PF00117"/>
    </source>
</evidence>
<dbReference type="InterPro" id="IPR029062">
    <property type="entry name" value="Class_I_gatase-like"/>
</dbReference>
<dbReference type="InterPro" id="IPR044992">
    <property type="entry name" value="ChyE-like"/>
</dbReference>
<keyword evidence="2" id="KW-0315">Glutamine amidotransferase</keyword>
<dbReference type="PANTHER" id="PTHR42695:SF5">
    <property type="entry name" value="GLUTAMINE AMIDOTRANSFERASE YLR126C-RELATED"/>
    <property type="match status" value="1"/>
</dbReference>
<dbReference type="RefSeq" id="WP_191076177.1">
    <property type="nucleotide sequence ID" value="NZ_JACTAG010000002.1"/>
</dbReference>
<name>A0A927HG77_9RHOB</name>
<comment type="caution">
    <text evidence="2">The sequence shown here is derived from an EMBL/GenBank/DDBJ whole genome shotgun (WGS) entry which is preliminary data.</text>
</comment>
<dbReference type="SUPFAM" id="SSF52317">
    <property type="entry name" value="Class I glutamine amidotransferase-like"/>
    <property type="match status" value="1"/>
</dbReference>
<dbReference type="Pfam" id="PF00117">
    <property type="entry name" value="GATase"/>
    <property type="match status" value="1"/>
</dbReference>
<reference evidence="2" key="1">
    <citation type="submission" date="2020-08" db="EMBL/GenBank/DDBJ databases">
        <title>Sulfitobacter aestuariivivens sp. nov., isolated from a tidal flat.</title>
        <authorList>
            <person name="Park S."/>
            <person name="Yoon J.-H."/>
        </authorList>
    </citation>
    <scope>NUCLEOTIDE SEQUENCE</scope>
    <source>
        <strain evidence="2">TSTF-M16</strain>
    </source>
</reference>
<dbReference type="EMBL" id="JACTAG010000002">
    <property type="protein sequence ID" value="MBD3665184.1"/>
    <property type="molecule type" value="Genomic_DNA"/>
</dbReference>
<dbReference type="AlphaFoldDB" id="A0A927HG77"/>
<dbReference type="InterPro" id="IPR017926">
    <property type="entry name" value="GATASE"/>
</dbReference>
<organism evidence="2 3">
    <name type="scientific">Sulfitobacter aestuariivivens</name>
    <dbReference type="NCBI Taxonomy" id="2766981"/>
    <lineage>
        <taxon>Bacteria</taxon>
        <taxon>Pseudomonadati</taxon>
        <taxon>Pseudomonadota</taxon>
        <taxon>Alphaproteobacteria</taxon>
        <taxon>Rhodobacterales</taxon>
        <taxon>Roseobacteraceae</taxon>
        <taxon>Sulfitobacter</taxon>
    </lineage>
</organism>
<feature type="domain" description="Glutamine amidotransferase" evidence="1">
    <location>
        <begin position="55"/>
        <end position="178"/>
    </location>
</feature>
<dbReference type="CDD" id="cd01741">
    <property type="entry name" value="GATase1_1"/>
    <property type="match status" value="1"/>
</dbReference>
<dbReference type="PROSITE" id="PS51273">
    <property type="entry name" value="GATASE_TYPE_1"/>
    <property type="match status" value="1"/>
</dbReference>
<dbReference type="Proteomes" id="UP000635142">
    <property type="component" value="Unassembled WGS sequence"/>
</dbReference>
<sequence length="227" mass="25035">MKIAVLDLCVWLPEYQHDQEKFGALLATWAGRDLPEAEFTLIDIVEGDPLPGPEDYDGYVLSGSDKGVYDDTPWMQPLRNWLIETKSAGKPIFGVCFGHQIMADVFGGKAEKVGAPEIGVRAFDIEGKTVTGHVWHQDQVTKVPPDAHVIGSADYCPVAALAYDFPAMSVQFHPEYTPDYVSTFLRRSKGDVLSDYDTDKAVAEFDASDVSADLFAQQAASFFRAYT</sequence>
<evidence type="ECO:0000313" key="2">
    <source>
        <dbReference type="EMBL" id="MBD3665184.1"/>
    </source>
</evidence>
<protein>
    <submittedName>
        <fullName evidence="2">Type 1 glutamine amidotransferase</fullName>
    </submittedName>
</protein>
<dbReference type="PANTHER" id="PTHR42695">
    <property type="entry name" value="GLUTAMINE AMIDOTRANSFERASE YLR126C-RELATED"/>
    <property type="match status" value="1"/>
</dbReference>
<gene>
    <name evidence="2" type="ORF">H9Q16_14715</name>
</gene>
<dbReference type="Gene3D" id="3.40.50.880">
    <property type="match status" value="1"/>
</dbReference>
<dbReference type="GO" id="GO:0005829">
    <property type="term" value="C:cytosol"/>
    <property type="evidence" value="ECO:0007669"/>
    <property type="project" value="TreeGrafter"/>
</dbReference>